<keyword evidence="2" id="KW-1185">Reference proteome</keyword>
<accession>A0A0E3ZE78</accession>
<name>A0A0E3ZE78_9BACT</name>
<gene>
    <name evidence="1" type="ORF">PKOR_11385</name>
</gene>
<organism evidence="1 2">
    <name type="scientific">Pontibacter korlensis</name>
    <dbReference type="NCBI Taxonomy" id="400092"/>
    <lineage>
        <taxon>Bacteria</taxon>
        <taxon>Pseudomonadati</taxon>
        <taxon>Bacteroidota</taxon>
        <taxon>Cytophagia</taxon>
        <taxon>Cytophagales</taxon>
        <taxon>Hymenobacteraceae</taxon>
        <taxon>Pontibacter</taxon>
    </lineage>
</organism>
<sequence>MASGFRQLKLPTLPHNSLCYRANNKLKIYLGKVFVMFRNMGIALVIERQNLNLGILNRKNFIKFLAFNPEALHYCNTKTLNA</sequence>
<reference evidence="1 2" key="1">
    <citation type="journal article" date="2015" name="Sci. Rep.">
        <title>Unraveling adaptation of Pontibacter korlensis to radiation and infertility in desert through complete genome and comparative transcriptomic analysis.</title>
        <authorList>
            <person name="Dai J."/>
            <person name="Dai W."/>
            <person name="Qiu C."/>
            <person name="Yang Z."/>
            <person name="Zhang Y."/>
            <person name="Zhou M."/>
            <person name="Zhang L."/>
            <person name="Fang C."/>
            <person name="Gao Q."/>
            <person name="Yang Q."/>
            <person name="Li X."/>
            <person name="Wang Z."/>
            <person name="Wang Z."/>
            <person name="Jia Z."/>
            <person name="Chen X."/>
        </authorList>
    </citation>
    <scope>NUCLEOTIDE SEQUENCE [LARGE SCALE GENOMIC DNA]</scope>
    <source>
        <strain evidence="1 2">X14-1T</strain>
    </source>
</reference>
<evidence type="ECO:0000313" key="2">
    <source>
        <dbReference type="Proteomes" id="UP000033109"/>
    </source>
</evidence>
<dbReference type="EMBL" id="CP009621">
    <property type="protein sequence ID" value="AKD03618.1"/>
    <property type="molecule type" value="Genomic_DNA"/>
</dbReference>
<dbReference type="PATRIC" id="fig|400092.3.peg.2476"/>
<protein>
    <submittedName>
        <fullName evidence="1">Uncharacterized protein</fullName>
    </submittedName>
</protein>
<dbReference type="AlphaFoldDB" id="A0A0E3ZE78"/>
<dbReference type="STRING" id="400092.PKOR_11385"/>
<proteinExistence type="predicted"/>
<evidence type="ECO:0000313" key="1">
    <source>
        <dbReference type="EMBL" id="AKD03618.1"/>
    </source>
</evidence>
<dbReference type="Proteomes" id="UP000033109">
    <property type="component" value="Chromosome"/>
</dbReference>
<dbReference type="KEGG" id="pko:PKOR_11385"/>
<dbReference type="HOGENOM" id="CLU_2555407_0_0_10"/>